<evidence type="ECO:0000259" key="7">
    <source>
        <dbReference type="Pfam" id="PF00248"/>
    </source>
</evidence>
<evidence type="ECO:0000256" key="5">
    <source>
        <dbReference type="PIRSR" id="PIRSR000097-2"/>
    </source>
</evidence>
<gene>
    <name evidence="8" type="ORF">AMK59_1519</name>
</gene>
<evidence type="ECO:0000313" key="8">
    <source>
        <dbReference type="EMBL" id="KRT85313.1"/>
    </source>
</evidence>
<accession>A0A0T6BDD3</accession>
<dbReference type="PIRSF" id="PIRSF000097">
    <property type="entry name" value="AKR"/>
    <property type="match status" value="1"/>
</dbReference>
<evidence type="ECO:0000313" key="9">
    <source>
        <dbReference type="Proteomes" id="UP000051574"/>
    </source>
</evidence>
<dbReference type="PANTHER" id="PTHR11732">
    <property type="entry name" value="ALDO/KETO REDUCTASE"/>
    <property type="match status" value="1"/>
</dbReference>
<dbReference type="PROSITE" id="PS00798">
    <property type="entry name" value="ALDOKETO_REDUCTASE_1"/>
    <property type="match status" value="1"/>
</dbReference>
<keyword evidence="2" id="KW-0521">NADP</keyword>
<name>A0A0T6BDD3_9SCAR</name>
<reference evidence="8 9" key="1">
    <citation type="submission" date="2015-09" db="EMBL/GenBank/DDBJ databases">
        <title>Draft genome of the scarab beetle Oryctes borbonicus.</title>
        <authorList>
            <person name="Meyer J.M."/>
            <person name="Markov G.V."/>
            <person name="Baskaran P."/>
            <person name="Herrmann M."/>
            <person name="Sommer R.J."/>
            <person name="Roedelsperger C."/>
        </authorList>
    </citation>
    <scope>NUCLEOTIDE SEQUENCE [LARGE SCALE GENOMIC DNA]</scope>
    <source>
        <strain evidence="8">OB123</strain>
        <tissue evidence="8">Whole animal</tissue>
    </source>
</reference>
<comment type="similarity">
    <text evidence="1">Belongs to the aldo/keto reductase family.</text>
</comment>
<dbReference type="Gene3D" id="3.20.20.100">
    <property type="entry name" value="NADP-dependent oxidoreductase domain"/>
    <property type="match status" value="1"/>
</dbReference>
<evidence type="ECO:0000256" key="3">
    <source>
        <dbReference type="ARBA" id="ARBA00023002"/>
    </source>
</evidence>
<dbReference type="InterPro" id="IPR023210">
    <property type="entry name" value="NADP_OxRdtase_dom"/>
</dbReference>
<dbReference type="PROSITE" id="PS00062">
    <property type="entry name" value="ALDOKETO_REDUCTASE_2"/>
    <property type="match status" value="1"/>
</dbReference>
<dbReference type="AlphaFoldDB" id="A0A0T6BDD3"/>
<feature type="site" description="Lowers pKa of active site Tyr" evidence="6">
    <location>
        <position position="80"/>
    </location>
</feature>
<evidence type="ECO:0000256" key="1">
    <source>
        <dbReference type="ARBA" id="ARBA00007905"/>
    </source>
</evidence>
<dbReference type="InterPro" id="IPR020471">
    <property type="entry name" value="AKR"/>
</dbReference>
<sequence>MTTLPLNSGFSIPIIGLGTWQGPPGKEQEVGDAVKTAIDLGYRHFDCAFCYENEDIIGEALAEKLKEGKVKRDDLFIVSKLWNTFHDPRHVMPAIKRTLEDLKLDYLDLYLMHWPHAYKYSPEDRHPIDKDSGLVALDLKTDYLDTWRAMESLVTKGLTRSIGLSNFNSKQLDRLIDNCNIVPAVNQIECHPYLNQQGLRKVCKDHGVIITAYSPLGSPERPWAKPGDPDVINDPKIAIIAEKYAKTPGQILLRYQVQLGNTTVPKSSNRARLKQNIDIFDFELSQEDMDYINTFNRKDGRICPNAEASHHPLYPFQPDIEF</sequence>
<keyword evidence="9" id="KW-1185">Reference proteome</keyword>
<keyword evidence="3" id="KW-0560">Oxidoreductase</keyword>
<dbReference type="InterPro" id="IPR018170">
    <property type="entry name" value="Aldo/ket_reductase_CS"/>
</dbReference>
<protein>
    <recommendedName>
        <fullName evidence="7">NADP-dependent oxidoreductase domain-containing protein</fullName>
    </recommendedName>
</protein>
<comment type="caution">
    <text evidence="8">The sequence shown here is derived from an EMBL/GenBank/DDBJ whole genome shotgun (WGS) entry which is preliminary data.</text>
</comment>
<dbReference type="PROSITE" id="PS00063">
    <property type="entry name" value="ALDOKETO_REDUCTASE_3"/>
    <property type="match status" value="1"/>
</dbReference>
<proteinExistence type="inferred from homology"/>
<dbReference type="FunFam" id="3.20.20.100:FF:000006">
    <property type="entry name" value="Aldo-keto reductase family 1 member A1"/>
    <property type="match status" value="1"/>
</dbReference>
<dbReference type="InterPro" id="IPR036812">
    <property type="entry name" value="NAD(P)_OxRdtase_dom_sf"/>
</dbReference>
<dbReference type="Pfam" id="PF00248">
    <property type="entry name" value="Aldo_ket_red"/>
    <property type="match status" value="1"/>
</dbReference>
<organism evidence="8 9">
    <name type="scientific">Oryctes borbonicus</name>
    <dbReference type="NCBI Taxonomy" id="1629725"/>
    <lineage>
        <taxon>Eukaryota</taxon>
        <taxon>Metazoa</taxon>
        <taxon>Ecdysozoa</taxon>
        <taxon>Arthropoda</taxon>
        <taxon>Hexapoda</taxon>
        <taxon>Insecta</taxon>
        <taxon>Pterygota</taxon>
        <taxon>Neoptera</taxon>
        <taxon>Endopterygota</taxon>
        <taxon>Coleoptera</taxon>
        <taxon>Polyphaga</taxon>
        <taxon>Scarabaeiformia</taxon>
        <taxon>Scarabaeidae</taxon>
        <taxon>Dynastinae</taxon>
        <taxon>Oryctes</taxon>
    </lineage>
</organism>
<dbReference type="SUPFAM" id="SSF51430">
    <property type="entry name" value="NAD(P)-linked oxidoreductase"/>
    <property type="match status" value="1"/>
</dbReference>
<dbReference type="GO" id="GO:0016491">
    <property type="term" value="F:oxidoreductase activity"/>
    <property type="evidence" value="ECO:0007669"/>
    <property type="project" value="UniProtKB-KW"/>
</dbReference>
<dbReference type="PRINTS" id="PR00069">
    <property type="entry name" value="ALDKETRDTASE"/>
</dbReference>
<evidence type="ECO:0000256" key="4">
    <source>
        <dbReference type="PIRSR" id="PIRSR000097-1"/>
    </source>
</evidence>
<feature type="binding site" evidence="5">
    <location>
        <position position="113"/>
    </location>
    <ligand>
        <name>substrate</name>
    </ligand>
</feature>
<dbReference type="Proteomes" id="UP000051574">
    <property type="component" value="Unassembled WGS sequence"/>
</dbReference>
<evidence type="ECO:0000256" key="2">
    <source>
        <dbReference type="ARBA" id="ARBA00022857"/>
    </source>
</evidence>
<evidence type="ECO:0000256" key="6">
    <source>
        <dbReference type="PIRSR" id="PIRSR000097-3"/>
    </source>
</evidence>
<dbReference type="EMBL" id="LJIG01001627">
    <property type="protein sequence ID" value="KRT85313.1"/>
    <property type="molecule type" value="Genomic_DNA"/>
</dbReference>
<feature type="domain" description="NADP-dependent oxidoreductase" evidence="7">
    <location>
        <begin position="15"/>
        <end position="295"/>
    </location>
</feature>
<dbReference type="OrthoDB" id="416253at2759"/>
<feature type="active site" description="Proton donor" evidence="4">
    <location>
        <position position="51"/>
    </location>
</feature>